<dbReference type="GO" id="GO:0008270">
    <property type="term" value="F:zinc ion binding"/>
    <property type="evidence" value="ECO:0007669"/>
    <property type="project" value="UniProtKB-KW"/>
</dbReference>
<name>A0A8T1MRV0_CLOSI</name>
<evidence type="ECO:0000256" key="2">
    <source>
        <dbReference type="ARBA" id="ARBA00022833"/>
    </source>
</evidence>
<reference evidence="5 6" key="1">
    <citation type="journal article" date="2018" name="Biotechnol. Adv.">
        <title>Improved genomic resources and new bioinformatic workflow for the carcinogenic parasite Clonorchis sinensis: Biotechnological implications.</title>
        <authorList>
            <person name="Wang D."/>
            <person name="Korhonen P.K."/>
            <person name="Gasser R.B."/>
            <person name="Young N.D."/>
        </authorList>
    </citation>
    <scope>NUCLEOTIDE SEQUENCE [LARGE SCALE GENOMIC DNA]</scope>
    <source>
        <strain evidence="5">Cs-k2</strain>
    </source>
</reference>
<evidence type="ECO:0000259" key="4">
    <source>
        <dbReference type="PROSITE" id="PS50089"/>
    </source>
</evidence>
<gene>
    <name evidence="5" type="ORF">CSKR_201471</name>
</gene>
<dbReference type="AlphaFoldDB" id="A0A8T1MRV0"/>
<keyword evidence="2" id="KW-0862">Zinc</keyword>
<dbReference type="SUPFAM" id="SSF57850">
    <property type="entry name" value="RING/U-box"/>
    <property type="match status" value="1"/>
</dbReference>
<comment type="caution">
    <text evidence="5">The sequence shown here is derived from an EMBL/GenBank/DDBJ whole genome shotgun (WGS) entry which is preliminary data.</text>
</comment>
<dbReference type="EMBL" id="NIRI02000042">
    <property type="protein sequence ID" value="KAG5451622.1"/>
    <property type="molecule type" value="Genomic_DNA"/>
</dbReference>
<dbReference type="InterPro" id="IPR013083">
    <property type="entry name" value="Znf_RING/FYVE/PHD"/>
</dbReference>
<dbReference type="PROSITE" id="PS50089">
    <property type="entry name" value="ZF_RING_2"/>
    <property type="match status" value="1"/>
</dbReference>
<dbReference type="Gene3D" id="3.30.40.10">
    <property type="entry name" value="Zinc/RING finger domain, C3HC4 (zinc finger)"/>
    <property type="match status" value="1"/>
</dbReference>
<evidence type="ECO:0000256" key="1">
    <source>
        <dbReference type="ARBA" id="ARBA00022771"/>
    </source>
</evidence>
<dbReference type="OrthoDB" id="8062037at2759"/>
<accession>A0A8T1MRV0</accession>
<dbReference type="SMART" id="SM00184">
    <property type="entry name" value="RING"/>
    <property type="match status" value="1"/>
</dbReference>
<organism evidence="5 6">
    <name type="scientific">Clonorchis sinensis</name>
    <name type="common">Chinese liver fluke</name>
    <dbReference type="NCBI Taxonomy" id="79923"/>
    <lineage>
        <taxon>Eukaryota</taxon>
        <taxon>Metazoa</taxon>
        <taxon>Spiralia</taxon>
        <taxon>Lophotrochozoa</taxon>
        <taxon>Platyhelminthes</taxon>
        <taxon>Trematoda</taxon>
        <taxon>Digenea</taxon>
        <taxon>Opisthorchiida</taxon>
        <taxon>Opisthorchiata</taxon>
        <taxon>Opisthorchiidae</taxon>
        <taxon>Clonorchis</taxon>
    </lineage>
</organism>
<proteinExistence type="predicted"/>
<feature type="domain" description="RING-type" evidence="4">
    <location>
        <begin position="2"/>
        <end position="41"/>
    </location>
</feature>
<keyword evidence="1 3" id="KW-0479">Metal-binding</keyword>
<dbReference type="Proteomes" id="UP000286415">
    <property type="component" value="Unassembled WGS sequence"/>
</dbReference>
<dbReference type="GO" id="GO:0061630">
    <property type="term" value="F:ubiquitin protein ligase activity"/>
    <property type="evidence" value="ECO:0007669"/>
    <property type="project" value="TreeGrafter"/>
</dbReference>
<keyword evidence="6" id="KW-1185">Reference proteome</keyword>
<evidence type="ECO:0000313" key="5">
    <source>
        <dbReference type="EMBL" id="KAG5451622.1"/>
    </source>
</evidence>
<reference evidence="5 6" key="2">
    <citation type="journal article" date="2021" name="Genomics">
        <title>High-quality reference genome for Clonorchis sinensis.</title>
        <authorList>
            <person name="Young N.D."/>
            <person name="Stroehlein A.J."/>
            <person name="Kinkar L."/>
            <person name="Wang T."/>
            <person name="Sohn W.M."/>
            <person name="Chang B.C.H."/>
            <person name="Kaur P."/>
            <person name="Weisz D."/>
            <person name="Dudchenko O."/>
            <person name="Aiden E.L."/>
            <person name="Korhonen P.K."/>
            <person name="Gasser R.B."/>
        </authorList>
    </citation>
    <scope>NUCLEOTIDE SEQUENCE [LARGE SCALE GENOMIC DNA]</scope>
    <source>
        <strain evidence="5">Cs-k2</strain>
    </source>
</reference>
<dbReference type="InterPro" id="IPR001841">
    <property type="entry name" value="Znf_RING"/>
</dbReference>
<keyword evidence="1 3" id="KW-0863">Zinc-finger</keyword>
<dbReference type="PANTHER" id="PTHR46171">
    <property type="entry name" value="GH10160P"/>
    <property type="match status" value="1"/>
</dbReference>
<dbReference type="Pfam" id="PF13639">
    <property type="entry name" value="zf-RING_2"/>
    <property type="match status" value="1"/>
</dbReference>
<dbReference type="GO" id="GO:0016567">
    <property type="term" value="P:protein ubiquitination"/>
    <property type="evidence" value="ECO:0007669"/>
    <property type="project" value="TreeGrafter"/>
</dbReference>
<dbReference type="PANTHER" id="PTHR46171:SF3">
    <property type="entry name" value="GH10160P"/>
    <property type="match status" value="1"/>
</dbReference>
<protein>
    <submittedName>
        <fullName evidence="5">RING finger protein 44</fullName>
    </submittedName>
</protein>
<sequence>MICLDDYESKDLLRAMRCRHEFHAKCVDKWLKTKRTCPLCRADAFDGTQRKEELF</sequence>
<evidence type="ECO:0000313" key="6">
    <source>
        <dbReference type="Proteomes" id="UP000286415"/>
    </source>
</evidence>
<evidence type="ECO:0000256" key="3">
    <source>
        <dbReference type="PROSITE-ProRule" id="PRU00175"/>
    </source>
</evidence>